<dbReference type="RefSeq" id="WP_109721299.1">
    <property type="nucleotide sequence ID" value="NZ_QEQK01000015.1"/>
</dbReference>
<accession>A0A383XQV6</accession>
<evidence type="ECO:0000256" key="1">
    <source>
        <dbReference type="SAM" id="Phobius"/>
    </source>
</evidence>
<sequence>MAGTTWILIAVTVGFGGLTGYSLHAVGYLGIWQAGLANPGTLQVLVDLLIVCGLAMLWMLQDARANQRIVWPYLLLTVAAGAFGPLLYLIHRGWSQRQAPRGEPRYG</sequence>
<proteinExistence type="predicted"/>
<dbReference type="AlphaFoldDB" id="A0A383XQV6"/>
<dbReference type="OrthoDB" id="572911at2"/>
<dbReference type="Proteomes" id="UP000251800">
    <property type="component" value="Unassembled WGS sequence"/>
</dbReference>
<protein>
    <submittedName>
        <fullName evidence="2">DUF2834 domain-containing protein</fullName>
    </submittedName>
</protein>
<feature type="transmembrane region" description="Helical" evidence="1">
    <location>
        <begin position="6"/>
        <end position="32"/>
    </location>
</feature>
<name>A0A383XQV6_9GAMM</name>
<dbReference type="InterPro" id="IPR021362">
    <property type="entry name" value="DUF2834"/>
</dbReference>
<reference evidence="2 3" key="1">
    <citation type="submission" date="2018-05" db="EMBL/GenBank/DDBJ databases">
        <title>Abyssibacter profundi OUC007T gen. nov., sp. nov, a marine bacterium isolated from seawater of the Mariana Trench.</title>
        <authorList>
            <person name="Zhou S."/>
        </authorList>
    </citation>
    <scope>NUCLEOTIDE SEQUENCE [LARGE SCALE GENOMIC DNA]</scope>
    <source>
        <strain evidence="2 3">OUC007</strain>
    </source>
</reference>
<keyword evidence="1" id="KW-1133">Transmembrane helix</keyword>
<keyword evidence="1" id="KW-0472">Membrane</keyword>
<feature type="transmembrane region" description="Helical" evidence="1">
    <location>
        <begin position="44"/>
        <end position="61"/>
    </location>
</feature>
<evidence type="ECO:0000313" key="3">
    <source>
        <dbReference type="Proteomes" id="UP000251800"/>
    </source>
</evidence>
<gene>
    <name evidence="2" type="ORF">DEH80_14850</name>
</gene>
<comment type="caution">
    <text evidence="2">The sequence shown here is derived from an EMBL/GenBank/DDBJ whole genome shotgun (WGS) entry which is preliminary data.</text>
</comment>
<evidence type="ECO:0000313" key="2">
    <source>
        <dbReference type="EMBL" id="PWN55010.1"/>
    </source>
</evidence>
<organism evidence="2 3">
    <name type="scientific">Abyssibacter profundi</name>
    <dbReference type="NCBI Taxonomy" id="2182787"/>
    <lineage>
        <taxon>Bacteria</taxon>
        <taxon>Pseudomonadati</taxon>
        <taxon>Pseudomonadota</taxon>
        <taxon>Gammaproteobacteria</taxon>
        <taxon>Chromatiales</taxon>
        <taxon>Oceanococcaceae</taxon>
        <taxon>Abyssibacter</taxon>
    </lineage>
</organism>
<keyword evidence="1" id="KW-0812">Transmembrane</keyword>
<feature type="transmembrane region" description="Helical" evidence="1">
    <location>
        <begin position="73"/>
        <end position="91"/>
    </location>
</feature>
<dbReference type="Pfam" id="PF11196">
    <property type="entry name" value="DUF2834"/>
    <property type="match status" value="1"/>
</dbReference>
<dbReference type="EMBL" id="QEQK01000015">
    <property type="protein sequence ID" value="PWN55010.1"/>
    <property type="molecule type" value="Genomic_DNA"/>
</dbReference>
<keyword evidence="3" id="KW-1185">Reference proteome</keyword>